<feature type="domain" description="Knr4/Smi1-like" evidence="1">
    <location>
        <begin position="45"/>
        <end position="202"/>
    </location>
</feature>
<dbReference type="Gene3D" id="3.40.1580.10">
    <property type="entry name" value="SMI1/KNR4-like"/>
    <property type="match status" value="1"/>
</dbReference>
<dbReference type="AlphaFoldDB" id="A0A9X3BX76"/>
<sequence>MEESHDRFMTEQIERIKSKLVEAKETDENLKVFGASSHKYTLGEVVSKEDIVKFETKYNVGLPDCYKAFLMNVGNAGESFSSSAAGPFYGIYPLGENVDEFIYENTEEYLKEDCKLYPKMADDFWMELTKNIDSNDDISDKDFDLELGKIFSGILPIGSQGCTYYHALVLNGEFKGRVINVDSERCKPRFSYELNFLDWYERWLDEVISGDLIKDTPSWFGYTMGGSASDILKIYFSTTEYEVKIDCLAGILNKQKLDPEVLDLIEEEYKGSNGEIQKTLLQILTKVDYERAYPYLLDFTKESLLDVFQFVFWYAKDKSSDWLKVIESNIGKINNEETFRFCTYLLKEMNIDYARFIVPFTVNESENIRISAYYSLGQLSNKSQYIDVFIAGLSDSSNIVIHSVLQALDGVEDKRLLQCYKFIAEKFPKEQDCILVNLNHRLKPFGLSNTTIKNIDIDVYCKGKKWFQFWK</sequence>
<protein>
    <submittedName>
        <fullName evidence="2">SMI1/KNR4 family protein</fullName>
    </submittedName>
</protein>
<dbReference type="RefSeq" id="WP_264204981.1">
    <property type="nucleotide sequence ID" value="NZ_JAOZEW010000003.1"/>
</dbReference>
<organism evidence="2 3">
    <name type="scientific">Flavobacterium shii</name>
    <dbReference type="NCBI Taxonomy" id="2987687"/>
    <lineage>
        <taxon>Bacteria</taxon>
        <taxon>Pseudomonadati</taxon>
        <taxon>Bacteroidota</taxon>
        <taxon>Flavobacteriia</taxon>
        <taxon>Flavobacteriales</taxon>
        <taxon>Flavobacteriaceae</taxon>
        <taxon>Flavobacterium</taxon>
    </lineage>
</organism>
<dbReference type="InterPro" id="IPR037883">
    <property type="entry name" value="Knr4/Smi1-like_sf"/>
</dbReference>
<comment type="caution">
    <text evidence="2">The sequence shown here is derived from an EMBL/GenBank/DDBJ whole genome shotgun (WGS) entry which is preliminary data.</text>
</comment>
<evidence type="ECO:0000313" key="3">
    <source>
        <dbReference type="Proteomes" id="UP001151079"/>
    </source>
</evidence>
<dbReference type="InterPro" id="IPR018958">
    <property type="entry name" value="Knr4/Smi1-like_dom"/>
</dbReference>
<evidence type="ECO:0000313" key="2">
    <source>
        <dbReference type="EMBL" id="MCV9926800.1"/>
    </source>
</evidence>
<dbReference type="EMBL" id="JAOZEW010000003">
    <property type="protein sequence ID" value="MCV9926800.1"/>
    <property type="molecule type" value="Genomic_DNA"/>
</dbReference>
<proteinExistence type="predicted"/>
<gene>
    <name evidence="2" type="ORF">OIU83_04025</name>
</gene>
<dbReference type="SUPFAM" id="SSF160631">
    <property type="entry name" value="SMI1/KNR4-like"/>
    <property type="match status" value="1"/>
</dbReference>
<dbReference type="InterPro" id="IPR016024">
    <property type="entry name" value="ARM-type_fold"/>
</dbReference>
<dbReference type="SUPFAM" id="SSF48371">
    <property type="entry name" value="ARM repeat"/>
    <property type="match status" value="1"/>
</dbReference>
<dbReference type="Pfam" id="PF09346">
    <property type="entry name" value="SMI1_KNR4"/>
    <property type="match status" value="1"/>
</dbReference>
<accession>A0A9X3BX76</accession>
<name>A0A9X3BX76_9FLAO</name>
<dbReference type="SMART" id="SM00860">
    <property type="entry name" value="SMI1_KNR4"/>
    <property type="match status" value="1"/>
</dbReference>
<keyword evidence="3" id="KW-1185">Reference proteome</keyword>
<reference evidence="2" key="1">
    <citation type="submission" date="2022-10" db="EMBL/GenBank/DDBJ databases">
        <title>Two novel species of Flavobacterium.</title>
        <authorList>
            <person name="Liu Q."/>
            <person name="Xin Y.-H."/>
        </authorList>
    </citation>
    <scope>NUCLEOTIDE SEQUENCE</scope>
    <source>
        <strain evidence="2">LS1R49</strain>
    </source>
</reference>
<dbReference type="Proteomes" id="UP001151079">
    <property type="component" value="Unassembled WGS sequence"/>
</dbReference>
<evidence type="ECO:0000259" key="1">
    <source>
        <dbReference type="SMART" id="SM00860"/>
    </source>
</evidence>